<accession>H3NEC7</accession>
<reference evidence="2 3" key="1">
    <citation type="submission" date="2012-01" db="EMBL/GenBank/DDBJ databases">
        <title>The Genome Sequence of Dolosigranulum pigrum ATCC 51524.</title>
        <authorList>
            <consortium name="The Broad Institute Genome Sequencing Platform"/>
            <person name="Earl A."/>
            <person name="Ward D."/>
            <person name="Feldgarden M."/>
            <person name="Gevers D."/>
            <person name="Huys G."/>
            <person name="Young S.K."/>
            <person name="Zeng Q."/>
            <person name="Gargeya S."/>
            <person name="Fitzgerald M."/>
            <person name="Haas B."/>
            <person name="Abouelleil A."/>
            <person name="Alvarado L."/>
            <person name="Arachchi H.M."/>
            <person name="Berlin A."/>
            <person name="Chapman S.B."/>
            <person name="Gearin G."/>
            <person name="Goldberg J."/>
            <person name="Griggs A."/>
            <person name="Gujja S."/>
            <person name="Hansen M."/>
            <person name="Heiman D."/>
            <person name="Howarth C."/>
            <person name="Larimer J."/>
            <person name="Lui A."/>
            <person name="MacDonald P.J.P."/>
            <person name="McCowen C."/>
            <person name="Montmayeur A."/>
            <person name="Murphy C."/>
            <person name="Neiman D."/>
            <person name="Pearson M."/>
            <person name="Priest M."/>
            <person name="Roberts A."/>
            <person name="Saif S."/>
            <person name="Shea T."/>
            <person name="Sisk P."/>
            <person name="Stolte C."/>
            <person name="Sykes S."/>
            <person name="Wortman J."/>
            <person name="Nusbaum C."/>
            <person name="Birren B."/>
        </authorList>
    </citation>
    <scope>NUCLEOTIDE SEQUENCE [LARGE SCALE GENOMIC DNA]</scope>
    <source>
        <strain evidence="2 3">ATCC 51524</strain>
    </source>
</reference>
<dbReference type="InterPro" id="IPR010982">
    <property type="entry name" value="Lambda_DNA-bd_dom_sf"/>
</dbReference>
<dbReference type="InterPro" id="IPR001387">
    <property type="entry name" value="Cro/C1-type_HTH"/>
</dbReference>
<comment type="caution">
    <text evidence="2">The sequence shown here is derived from an EMBL/GenBank/DDBJ whole genome shotgun (WGS) entry which is preliminary data.</text>
</comment>
<dbReference type="Pfam" id="PF13443">
    <property type="entry name" value="HTH_26"/>
    <property type="match status" value="1"/>
</dbReference>
<dbReference type="PATRIC" id="fig|883103.3.peg.888"/>
<name>H3NEC7_9LACT</name>
<keyword evidence="3" id="KW-1185">Reference proteome</keyword>
<evidence type="ECO:0000259" key="1">
    <source>
        <dbReference type="PROSITE" id="PS50943"/>
    </source>
</evidence>
<feature type="domain" description="HTH cro/C1-type" evidence="1">
    <location>
        <begin position="25"/>
        <end position="61"/>
    </location>
</feature>
<sequence length="74" mass="8517">MAVNYKGLWKMLIDKEISKTDLRQLTGVAPSTFSKMSNNEYVSMDVLVRICKTLKCQISDIVQVEFEEVDKNNE</sequence>
<protein>
    <recommendedName>
        <fullName evidence="1">HTH cro/C1-type domain-containing protein</fullName>
    </recommendedName>
</protein>
<dbReference type="eggNOG" id="COG3655">
    <property type="taxonomic scope" value="Bacteria"/>
</dbReference>
<dbReference type="EMBL" id="AGEF01000009">
    <property type="protein sequence ID" value="EHR32792.1"/>
    <property type="molecule type" value="Genomic_DNA"/>
</dbReference>
<dbReference type="AlphaFoldDB" id="H3NEC7"/>
<dbReference type="GO" id="GO:0003677">
    <property type="term" value="F:DNA binding"/>
    <property type="evidence" value="ECO:0007669"/>
    <property type="project" value="InterPro"/>
</dbReference>
<dbReference type="SUPFAM" id="SSF47413">
    <property type="entry name" value="lambda repressor-like DNA-binding domains"/>
    <property type="match status" value="1"/>
</dbReference>
<organism evidence="2 3">
    <name type="scientific">Dolosigranulum pigrum ATCC 51524</name>
    <dbReference type="NCBI Taxonomy" id="883103"/>
    <lineage>
        <taxon>Bacteria</taxon>
        <taxon>Bacillati</taxon>
        <taxon>Bacillota</taxon>
        <taxon>Bacilli</taxon>
        <taxon>Lactobacillales</taxon>
        <taxon>Carnobacteriaceae</taxon>
        <taxon>Dolosigranulum</taxon>
    </lineage>
</organism>
<dbReference type="RefSeq" id="WP_004635990.1">
    <property type="nucleotide sequence ID" value="NZ_JH601103.1"/>
</dbReference>
<dbReference type="GeneID" id="42694359"/>
<proteinExistence type="predicted"/>
<dbReference type="REBASE" id="452718">
    <property type="entry name" value="C.Dpi51524ORF910P"/>
</dbReference>
<dbReference type="Gene3D" id="1.10.260.40">
    <property type="entry name" value="lambda repressor-like DNA-binding domains"/>
    <property type="match status" value="1"/>
</dbReference>
<dbReference type="HOGENOM" id="CLU_066192_31_1_9"/>
<evidence type="ECO:0000313" key="3">
    <source>
        <dbReference type="Proteomes" id="UP000003599"/>
    </source>
</evidence>
<dbReference type="Proteomes" id="UP000003599">
    <property type="component" value="Unassembled WGS sequence"/>
</dbReference>
<gene>
    <name evidence="2" type="ORF">HMPREF9703_00908</name>
</gene>
<dbReference type="PROSITE" id="PS50943">
    <property type="entry name" value="HTH_CROC1"/>
    <property type="match status" value="1"/>
</dbReference>
<evidence type="ECO:0000313" key="2">
    <source>
        <dbReference type="EMBL" id="EHR32792.1"/>
    </source>
</evidence>